<dbReference type="Pfam" id="PF20414">
    <property type="entry name" value="DUF6698"/>
    <property type="match status" value="1"/>
</dbReference>
<dbReference type="EMBL" id="JACYCD010000051">
    <property type="protein sequence ID" value="KAF8706896.1"/>
    <property type="molecule type" value="Genomic_DNA"/>
</dbReference>
<gene>
    <name evidence="2" type="ORF">RHS03_04709</name>
</gene>
<feature type="region of interest" description="Disordered" evidence="1">
    <location>
        <begin position="335"/>
        <end position="364"/>
    </location>
</feature>
<dbReference type="OrthoDB" id="3160134at2759"/>
<organism evidence="2 3">
    <name type="scientific">Rhizoctonia solani</name>
    <dbReference type="NCBI Taxonomy" id="456999"/>
    <lineage>
        <taxon>Eukaryota</taxon>
        <taxon>Fungi</taxon>
        <taxon>Dikarya</taxon>
        <taxon>Basidiomycota</taxon>
        <taxon>Agaricomycotina</taxon>
        <taxon>Agaricomycetes</taxon>
        <taxon>Cantharellales</taxon>
        <taxon>Ceratobasidiaceae</taxon>
        <taxon>Rhizoctonia</taxon>
    </lineage>
</organism>
<protein>
    <submittedName>
        <fullName evidence="2">Uncharacterized protein</fullName>
    </submittedName>
</protein>
<evidence type="ECO:0000313" key="3">
    <source>
        <dbReference type="Proteomes" id="UP000602905"/>
    </source>
</evidence>
<sequence>MPRADTNTDSDGTGRTIPVLSRQVTRLYEMFWPPIDLVNMGKETRRMSVEEKKSFRASLSKDQKRLLIVLEKLLEEEPSLIEKVVRAPREHAAALSTGQSNGRSEDMAKVAREMPTWEVMAWDPPLGPKPRRGLFHIQCAELLSPIQYNWKDSQVQDDFCNMKLLAKPSQFPRYLWVDNGEYYNPERPSEGLLRNEILICAAYCLLFSPSSAKSMSASTTQVSGARGCSFKRSKGSIGLAKAYNLTKVTPAFIAYVAVVVRHSLTTETYFSEICGGFNYGDYYNQIREFLEAPKFASRSKVLLEWWNMRLFGSFNIGMQVVTEDDRDATLDALDAEVEGDPGLSGDEEPRLGEQEEDEDESGDE</sequence>
<feature type="non-terminal residue" evidence="2">
    <location>
        <position position="1"/>
    </location>
</feature>
<dbReference type="AlphaFoldDB" id="A0A8H7HU35"/>
<evidence type="ECO:0000256" key="1">
    <source>
        <dbReference type="SAM" id="MobiDB-lite"/>
    </source>
</evidence>
<comment type="caution">
    <text evidence="2">The sequence shown here is derived from an EMBL/GenBank/DDBJ whole genome shotgun (WGS) entry which is preliminary data.</text>
</comment>
<dbReference type="Proteomes" id="UP000602905">
    <property type="component" value="Unassembled WGS sequence"/>
</dbReference>
<reference evidence="2" key="1">
    <citation type="submission" date="2020-09" db="EMBL/GenBank/DDBJ databases">
        <title>Comparative genome analyses of four rice-infecting Rhizoctonia solani isolates reveal extensive enrichment of homogalacturonan modification genes.</title>
        <authorList>
            <person name="Lee D.-Y."/>
            <person name="Jeon J."/>
            <person name="Kim K.-T."/>
            <person name="Cheong K."/>
            <person name="Song H."/>
            <person name="Choi G."/>
            <person name="Ko J."/>
            <person name="Opiyo S.O."/>
            <person name="Zuo S."/>
            <person name="Madhav S."/>
            <person name="Lee Y.-H."/>
            <person name="Wang G.-L."/>
        </authorList>
    </citation>
    <scope>NUCLEOTIDE SEQUENCE</scope>
    <source>
        <strain evidence="2">AG1-IA WGL</strain>
    </source>
</reference>
<evidence type="ECO:0000313" key="2">
    <source>
        <dbReference type="EMBL" id="KAF8706896.1"/>
    </source>
</evidence>
<feature type="compositionally biased region" description="Acidic residues" evidence="1">
    <location>
        <begin position="354"/>
        <end position="364"/>
    </location>
</feature>
<accession>A0A8H7HU35</accession>
<name>A0A8H7HU35_9AGAM</name>
<proteinExistence type="predicted"/>
<dbReference type="InterPro" id="IPR046521">
    <property type="entry name" value="DUF6698"/>
</dbReference>